<evidence type="ECO:0000259" key="1">
    <source>
        <dbReference type="Pfam" id="PF00884"/>
    </source>
</evidence>
<feature type="domain" description="Sulfatase N-terminal" evidence="1">
    <location>
        <begin position="50"/>
        <end position="290"/>
    </location>
</feature>
<dbReference type="Gene3D" id="3.40.720.10">
    <property type="entry name" value="Alkaline Phosphatase, subunit A"/>
    <property type="match status" value="1"/>
</dbReference>
<comment type="caution">
    <text evidence="2">The sequence shown here is derived from an EMBL/GenBank/DDBJ whole genome shotgun (WGS) entry which is preliminary data.</text>
</comment>
<dbReference type="Pfam" id="PF00884">
    <property type="entry name" value="Sulfatase"/>
    <property type="match status" value="1"/>
</dbReference>
<dbReference type="InterPro" id="IPR047838">
    <property type="entry name" value="STM4013-like"/>
</dbReference>
<dbReference type="InterPro" id="IPR000917">
    <property type="entry name" value="Sulfatase_N"/>
</dbReference>
<evidence type="ECO:0000313" key="2">
    <source>
        <dbReference type="EMBL" id="RKI93729.1"/>
    </source>
</evidence>
<dbReference type="RefSeq" id="WP_120466744.1">
    <property type="nucleotide sequence ID" value="NZ_RAYQ01000002.1"/>
</dbReference>
<dbReference type="Proteomes" id="UP000280696">
    <property type="component" value="Unassembled WGS sequence"/>
</dbReference>
<organism evidence="2 3">
    <name type="scientific">Parablautia intestinalis</name>
    <dbReference type="NCBI Taxonomy" id="2320100"/>
    <lineage>
        <taxon>Bacteria</taxon>
        <taxon>Bacillati</taxon>
        <taxon>Bacillota</taxon>
        <taxon>Clostridia</taxon>
        <taxon>Lachnospirales</taxon>
        <taxon>Lachnospiraceae</taxon>
        <taxon>Parablautia</taxon>
    </lineage>
</organism>
<evidence type="ECO:0000313" key="3">
    <source>
        <dbReference type="Proteomes" id="UP000280696"/>
    </source>
</evidence>
<sequence>MSNEIKDSQALGERPAKENAANEVPVRLFASGKRKKPSVDMNKVVGTLDILFICLDTLRYDVAVKEETDGKTPVLNRYGKWEKRQAPGNFTYPSHHAMFAGFLPCSFEAKSLADRELLFFPKSIGLGKNAPEGVYAFSGSTIMEGLEKDGYETWCVGGVSFFDKRSDLGRVFPSFFQKSYWNPSFGCPVKESTKNQVDFILKRISSAEPDKKIFLYLNVDAIHYPNNFYLDGVSFDSVESHGAALRYVDGELGRLFAQWKEKRDGAFVICCSDHGTCYGEDGCQFHGINHPVVNTVPYKHFFL</sequence>
<gene>
    <name evidence="2" type="ORF">D7V94_03415</name>
</gene>
<dbReference type="NCBIfam" id="NF038075">
    <property type="entry name" value="fam_STM4013"/>
    <property type="match status" value="1"/>
</dbReference>
<proteinExistence type="predicted"/>
<accession>A0A3A9AR93</accession>
<dbReference type="EMBL" id="RAYQ01000002">
    <property type="protein sequence ID" value="RKI93729.1"/>
    <property type="molecule type" value="Genomic_DNA"/>
</dbReference>
<keyword evidence="3" id="KW-1185">Reference proteome</keyword>
<dbReference type="OrthoDB" id="9803751at2"/>
<dbReference type="InterPro" id="IPR017850">
    <property type="entry name" value="Alkaline_phosphatase_core_sf"/>
</dbReference>
<name>A0A3A9AR93_9FIRM</name>
<dbReference type="SUPFAM" id="SSF53649">
    <property type="entry name" value="Alkaline phosphatase-like"/>
    <property type="match status" value="1"/>
</dbReference>
<reference evidence="2 3" key="1">
    <citation type="submission" date="2018-09" db="EMBL/GenBank/DDBJ databases">
        <title>Murine metabolic-syndrome-specific gut microbial biobank.</title>
        <authorList>
            <person name="Liu C."/>
        </authorList>
    </citation>
    <scope>NUCLEOTIDE SEQUENCE [LARGE SCALE GENOMIC DNA]</scope>
    <source>
        <strain evidence="2 3">0.1xD8-82</strain>
    </source>
</reference>
<dbReference type="AlphaFoldDB" id="A0A3A9AR93"/>
<protein>
    <recommendedName>
        <fullName evidence="1">Sulfatase N-terminal domain-containing protein</fullName>
    </recommendedName>
</protein>